<gene>
    <name evidence="4" type="ORF">Dace_2569</name>
</gene>
<feature type="binding site" evidence="2">
    <location>
        <position position="141"/>
    </location>
    <ligand>
        <name>ATP</name>
        <dbReference type="ChEBI" id="CHEBI:30616"/>
    </ligand>
</feature>
<keyword evidence="2" id="KW-0547">Nucleotide-binding</keyword>
<dbReference type="CDD" id="cd24138">
    <property type="entry name" value="TtcA-like"/>
    <property type="match status" value="1"/>
</dbReference>
<dbReference type="OrthoDB" id="9801054at2"/>
<evidence type="ECO:0000313" key="5">
    <source>
        <dbReference type="Proteomes" id="UP000005695"/>
    </source>
</evidence>
<feature type="domain" description="tRNA(Ile)-lysidine/2-thiocytidine synthase N-terminal" evidence="3">
    <location>
        <begin position="30"/>
        <end position="194"/>
    </location>
</feature>
<keyword evidence="1" id="KW-0808">Transferase</keyword>
<feature type="binding site" evidence="2">
    <location>
        <position position="65"/>
    </location>
    <ligand>
        <name>ATP</name>
        <dbReference type="ChEBI" id="CHEBI:30616"/>
    </ligand>
</feature>
<feature type="binding site" evidence="2">
    <location>
        <position position="136"/>
    </location>
    <ligand>
        <name>ATP</name>
        <dbReference type="ChEBI" id="CHEBI:30616"/>
    </ligand>
</feature>
<keyword evidence="5" id="KW-1185">Reference proteome</keyword>
<dbReference type="Gene3D" id="3.40.50.620">
    <property type="entry name" value="HUPs"/>
    <property type="match status" value="1"/>
</dbReference>
<feature type="binding site" evidence="2">
    <location>
        <begin position="33"/>
        <end position="35"/>
    </location>
    <ligand>
        <name>ATP</name>
        <dbReference type="ChEBI" id="CHEBI:30616"/>
    </ligand>
</feature>
<dbReference type="PANTHER" id="PTHR43686">
    <property type="entry name" value="SULFURTRANSFERASE-RELATED"/>
    <property type="match status" value="1"/>
</dbReference>
<dbReference type="PANTHER" id="PTHR43686:SF1">
    <property type="entry name" value="AMINOTRAN_5 DOMAIN-CONTAINING PROTEIN"/>
    <property type="match status" value="1"/>
</dbReference>
<dbReference type="GO" id="GO:0016740">
    <property type="term" value="F:transferase activity"/>
    <property type="evidence" value="ECO:0007669"/>
    <property type="project" value="UniProtKB-KW"/>
</dbReference>
<dbReference type="Proteomes" id="UP000005695">
    <property type="component" value="Unassembled WGS sequence"/>
</dbReference>
<dbReference type="NCBIfam" id="NF007972">
    <property type="entry name" value="PRK10696.1"/>
    <property type="match status" value="1"/>
</dbReference>
<evidence type="ECO:0000313" key="4">
    <source>
        <dbReference type="EMBL" id="EAT16474.1"/>
    </source>
</evidence>
<protein>
    <submittedName>
        <fullName evidence="4">PP-loop</fullName>
    </submittedName>
</protein>
<name>Q1K2G5_DESA6</name>
<dbReference type="PIRSF" id="PIRSF004976">
    <property type="entry name" value="ATPase_YdaO"/>
    <property type="match status" value="1"/>
</dbReference>
<feature type="binding site" evidence="2">
    <location>
        <position position="39"/>
    </location>
    <ligand>
        <name>ATP</name>
        <dbReference type="ChEBI" id="CHEBI:30616"/>
    </ligand>
</feature>
<dbReference type="GO" id="GO:0005524">
    <property type="term" value="F:ATP binding"/>
    <property type="evidence" value="ECO:0007669"/>
    <property type="project" value="UniProtKB-KW"/>
</dbReference>
<dbReference type="AlphaFoldDB" id="Q1K2G5"/>
<reference evidence="4" key="1">
    <citation type="submission" date="2006-05" db="EMBL/GenBank/DDBJ databases">
        <title>Annotation of the draft genome assembly of Desulfuromonas acetoxidans DSM 684.</title>
        <authorList>
            <consortium name="US DOE Joint Genome Institute (JGI-ORNL)"/>
            <person name="Larimer F."/>
            <person name="Land M."/>
            <person name="Hauser L."/>
        </authorList>
    </citation>
    <scope>NUCLEOTIDE SEQUENCE [LARGE SCALE GENOMIC DNA]</scope>
    <source>
        <strain evidence="4">DSM 684</strain>
    </source>
</reference>
<dbReference type="InterPro" id="IPR014729">
    <property type="entry name" value="Rossmann-like_a/b/a_fold"/>
</dbReference>
<evidence type="ECO:0000259" key="3">
    <source>
        <dbReference type="Pfam" id="PF01171"/>
    </source>
</evidence>
<organism evidence="4 5">
    <name type="scientific">Desulfuromonas acetoxidans (strain DSM 684 / 11070)</name>
    <dbReference type="NCBI Taxonomy" id="281689"/>
    <lineage>
        <taxon>Bacteria</taxon>
        <taxon>Pseudomonadati</taxon>
        <taxon>Thermodesulfobacteriota</taxon>
        <taxon>Desulfuromonadia</taxon>
        <taxon>Desulfuromonadales</taxon>
        <taxon>Desulfuromonadaceae</taxon>
        <taxon>Desulfuromonas</taxon>
    </lineage>
</organism>
<dbReference type="EMBL" id="AAEW02000004">
    <property type="protein sequence ID" value="EAT16474.1"/>
    <property type="molecule type" value="Genomic_DNA"/>
</dbReference>
<dbReference type="InterPro" id="IPR035107">
    <property type="entry name" value="tRNA_thiolation_TtcA_Ctu1"/>
</dbReference>
<dbReference type="Pfam" id="PF01171">
    <property type="entry name" value="ATP_bind_3"/>
    <property type="match status" value="1"/>
</dbReference>
<dbReference type="GO" id="GO:0008033">
    <property type="term" value="P:tRNA processing"/>
    <property type="evidence" value="ECO:0007669"/>
    <property type="project" value="InterPro"/>
</dbReference>
<dbReference type="SUPFAM" id="SSF52402">
    <property type="entry name" value="Adenine nucleotide alpha hydrolases-like"/>
    <property type="match status" value="1"/>
</dbReference>
<reference evidence="4" key="2">
    <citation type="submission" date="2006-05" db="EMBL/GenBank/DDBJ databases">
        <title>Sequencing of the draft genome and assembly of Desulfuromonas acetoxidans DSM 684.</title>
        <authorList>
            <consortium name="US DOE Joint Genome Institute (JGI-PGF)"/>
            <person name="Copeland A."/>
            <person name="Lucas S."/>
            <person name="Lapidus A."/>
            <person name="Barry K."/>
            <person name="Detter J.C."/>
            <person name="Glavina del Rio T."/>
            <person name="Hammon N."/>
            <person name="Israni S."/>
            <person name="Dalin E."/>
            <person name="Tice H."/>
            <person name="Bruce D."/>
            <person name="Pitluck S."/>
            <person name="Richardson P."/>
        </authorList>
    </citation>
    <scope>NUCLEOTIDE SEQUENCE [LARGE SCALE GENOMIC DNA]</scope>
    <source>
        <strain evidence="4">DSM 684</strain>
    </source>
</reference>
<comment type="caution">
    <text evidence="4">The sequence shown here is derived from an EMBL/GenBank/DDBJ whole genome shotgun (WGS) entry which is preliminary data.</text>
</comment>
<evidence type="ECO:0000256" key="2">
    <source>
        <dbReference type="PIRSR" id="PIRSR004976-51"/>
    </source>
</evidence>
<proteinExistence type="predicted"/>
<keyword evidence="2" id="KW-0067">ATP-binding</keyword>
<dbReference type="InterPro" id="IPR011063">
    <property type="entry name" value="TilS/TtcA_N"/>
</dbReference>
<accession>Q1K2G5</accession>
<evidence type="ECO:0000256" key="1">
    <source>
        <dbReference type="ARBA" id="ARBA00022679"/>
    </source>
</evidence>
<sequence>MNEQKLFDKIKRLAGKAVGDFNLIEENDRILVAISGGKDSWTMLHVLKELCRRAPIHYELVPVTINPGFDGFDTATITHYLTEQGFTAHLETTNGEEVINAHLRPGSSYCAFCARLRRGALYTTAQKLGCNKVALGHHLDDHIETLLLNQFYSGTISAMSPKLLADNGEQTVIRPLVYVEEHLIDQWTALRNIPRVDCSCPMLVRRDQKRQRMKVLIEELQGEIPQIKNSLLNAMRNVQPRHLLDKNLKDF</sequence>